<protein>
    <recommendedName>
        <fullName evidence="5">Prolyl 4-hydroxylase alpha subunit Fe(2+) 2OG dioxygenase domain-containing protein</fullName>
    </recommendedName>
</protein>
<keyword evidence="2" id="KW-0847">Vitamin C</keyword>
<keyword evidence="1" id="KW-0479">Metal-binding</keyword>
<evidence type="ECO:0000313" key="4">
    <source>
        <dbReference type="EMBL" id="JAS73650.1"/>
    </source>
</evidence>
<keyword evidence="3" id="KW-0408">Iron</keyword>
<feature type="non-terminal residue" evidence="4">
    <location>
        <position position="107"/>
    </location>
</feature>
<accession>A0A1B6HG31</accession>
<dbReference type="GO" id="GO:0031418">
    <property type="term" value="F:L-ascorbic acid binding"/>
    <property type="evidence" value="ECO:0007669"/>
    <property type="project" value="UniProtKB-KW"/>
</dbReference>
<dbReference type="GO" id="GO:0005783">
    <property type="term" value="C:endoplasmic reticulum"/>
    <property type="evidence" value="ECO:0007669"/>
    <property type="project" value="TreeGrafter"/>
</dbReference>
<gene>
    <name evidence="4" type="ORF">g.57019</name>
</gene>
<dbReference type="InterPro" id="IPR045054">
    <property type="entry name" value="P4HA-like"/>
</dbReference>
<evidence type="ECO:0000256" key="3">
    <source>
        <dbReference type="ARBA" id="ARBA00023004"/>
    </source>
</evidence>
<dbReference type="PANTHER" id="PTHR10869">
    <property type="entry name" value="PROLYL 4-HYDROXYLASE ALPHA SUBUNIT"/>
    <property type="match status" value="1"/>
</dbReference>
<organism evidence="4">
    <name type="scientific">Homalodisca liturata</name>
    <dbReference type="NCBI Taxonomy" id="320908"/>
    <lineage>
        <taxon>Eukaryota</taxon>
        <taxon>Metazoa</taxon>
        <taxon>Ecdysozoa</taxon>
        <taxon>Arthropoda</taxon>
        <taxon>Hexapoda</taxon>
        <taxon>Insecta</taxon>
        <taxon>Pterygota</taxon>
        <taxon>Neoptera</taxon>
        <taxon>Paraneoptera</taxon>
        <taxon>Hemiptera</taxon>
        <taxon>Auchenorrhyncha</taxon>
        <taxon>Membracoidea</taxon>
        <taxon>Cicadellidae</taxon>
        <taxon>Cicadellinae</taxon>
        <taxon>Proconiini</taxon>
        <taxon>Homalodisca</taxon>
    </lineage>
</organism>
<evidence type="ECO:0000256" key="1">
    <source>
        <dbReference type="ARBA" id="ARBA00022723"/>
    </source>
</evidence>
<evidence type="ECO:0000256" key="2">
    <source>
        <dbReference type="ARBA" id="ARBA00022896"/>
    </source>
</evidence>
<dbReference type="AlphaFoldDB" id="A0A1B6HG31"/>
<dbReference type="PANTHER" id="PTHR10869:SF244">
    <property type="entry name" value="PROLYL 4-HYDROXYLASE SUBUNIT ALPHA-2"/>
    <property type="match status" value="1"/>
</dbReference>
<proteinExistence type="predicted"/>
<evidence type="ECO:0008006" key="5">
    <source>
        <dbReference type="Google" id="ProtNLM"/>
    </source>
</evidence>
<name>A0A1B6HG31_9HEMI</name>
<reference evidence="4" key="1">
    <citation type="submission" date="2015-11" db="EMBL/GenBank/DDBJ databases">
        <title>De novo transcriptome assembly of four potential Pierce s Disease insect vectors from Arizona vineyards.</title>
        <authorList>
            <person name="Tassone E.E."/>
        </authorList>
    </citation>
    <scope>NUCLEOTIDE SEQUENCE</scope>
</reference>
<dbReference type="EMBL" id="GECU01034056">
    <property type="protein sequence ID" value="JAS73650.1"/>
    <property type="molecule type" value="Transcribed_RNA"/>
</dbReference>
<dbReference type="GO" id="GO:0004656">
    <property type="term" value="F:procollagen-proline 4-dioxygenase activity"/>
    <property type="evidence" value="ECO:0007669"/>
    <property type="project" value="TreeGrafter"/>
</dbReference>
<dbReference type="Gene3D" id="2.60.120.620">
    <property type="entry name" value="q2cbj1_9rhob like domain"/>
    <property type="match status" value="1"/>
</dbReference>
<feature type="non-terminal residue" evidence="4">
    <location>
        <position position="1"/>
    </location>
</feature>
<sequence>RVHTASKPVVDTHRSSESTCPRPIDCSAVVRLEQRMGDMTNLDDITAETSQVIRYGVGGEYLFHLDEYNICSGDCRIATLMTYLSDVPSGGHTVFRHWGLSVRPQKG</sequence>
<dbReference type="GO" id="GO:0046872">
    <property type="term" value="F:metal ion binding"/>
    <property type="evidence" value="ECO:0007669"/>
    <property type="project" value="UniProtKB-KW"/>
</dbReference>